<name>A0A5B7KJ02_PORTR</name>
<proteinExistence type="predicted"/>
<dbReference type="AlphaFoldDB" id="A0A5B7KJ02"/>
<accession>A0A5B7KJ02</accession>
<sequence length="83" mass="8807">MSGRQRLGRGLRHDSTLCHHASVVESAAPGEVKPHSALLIATTTCLTPSLGLPCSASLCLVLPRSLSLIQQCVVLFQVLILFS</sequence>
<comment type="caution">
    <text evidence="1">The sequence shown here is derived from an EMBL/GenBank/DDBJ whole genome shotgun (WGS) entry which is preliminary data.</text>
</comment>
<organism evidence="1 2">
    <name type="scientific">Portunus trituberculatus</name>
    <name type="common">Swimming crab</name>
    <name type="synonym">Neptunus trituberculatus</name>
    <dbReference type="NCBI Taxonomy" id="210409"/>
    <lineage>
        <taxon>Eukaryota</taxon>
        <taxon>Metazoa</taxon>
        <taxon>Ecdysozoa</taxon>
        <taxon>Arthropoda</taxon>
        <taxon>Crustacea</taxon>
        <taxon>Multicrustacea</taxon>
        <taxon>Malacostraca</taxon>
        <taxon>Eumalacostraca</taxon>
        <taxon>Eucarida</taxon>
        <taxon>Decapoda</taxon>
        <taxon>Pleocyemata</taxon>
        <taxon>Brachyura</taxon>
        <taxon>Eubrachyura</taxon>
        <taxon>Portunoidea</taxon>
        <taxon>Portunidae</taxon>
        <taxon>Portuninae</taxon>
        <taxon>Portunus</taxon>
    </lineage>
</organism>
<keyword evidence="2" id="KW-1185">Reference proteome</keyword>
<gene>
    <name evidence="1" type="ORF">E2C01_102635</name>
</gene>
<evidence type="ECO:0000313" key="2">
    <source>
        <dbReference type="Proteomes" id="UP000324222"/>
    </source>
</evidence>
<reference evidence="1 2" key="1">
    <citation type="submission" date="2019-05" db="EMBL/GenBank/DDBJ databases">
        <title>Another draft genome of Portunus trituberculatus and its Hox gene families provides insights of decapod evolution.</title>
        <authorList>
            <person name="Jeong J.-H."/>
            <person name="Song I."/>
            <person name="Kim S."/>
            <person name="Choi T."/>
            <person name="Kim D."/>
            <person name="Ryu S."/>
            <person name="Kim W."/>
        </authorList>
    </citation>
    <scope>NUCLEOTIDE SEQUENCE [LARGE SCALE GENOMIC DNA]</scope>
    <source>
        <tissue evidence="1">Muscle</tissue>
    </source>
</reference>
<dbReference type="Proteomes" id="UP000324222">
    <property type="component" value="Unassembled WGS sequence"/>
</dbReference>
<protein>
    <submittedName>
        <fullName evidence="1">Uncharacterized protein</fullName>
    </submittedName>
</protein>
<evidence type="ECO:0000313" key="1">
    <source>
        <dbReference type="EMBL" id="MPD06807.1"/>
    </source>
</evidence>
<dbReference type="EMBL" id="VSRR010153071">
    <property type="protein sequence ID" value="MPD06807.1"/>
    <property type="molecule type" value="Genomic_DNA"/>
</dbReference>